<dbReference type="GO" id="GO:0005739">
    <property type="term" value="C:mitochondrion"/>
    <property type="evidence" value="ECO:0007669"/>
    <property type="project" value="UniProtKB-SubCell"/>
</dbReference>
<evidence type="ECO:0000313" key="6">
    <source>
        <dbReference type="Proteomes" id="UP000789595"/>
    </source>
</evidence>
<feature type="non-terminal residue" evidence="5">
    <location>
        <position position="1"/>
    </location>
</feature>
<gene>
    <name evidence="5" type="ORF">PECAL_3P11900</name>
</gene>
<dbReference type="AlphaFoldDB" id="A0A8J2WWH0"/>
<evidence type="ECO:0000313" key="5">
    <source>
        <dbReference type="EMBL" id="CAH0371257.1"/>
    </source>
</evidence>
<accession>A0A8J2WWH0</accession>
<dbReference type="Proteomes" id="UP000789595">
    <property type="component" value="Unassembled WGS sequence"/>
</dbReference>
<dbReference type="Pfam" id="PF02297">
    <property type="entry name" value="COX6B"/>
    <property type="match status" value="1"/>
</dbReference>
<dbReference type="EMBL" id="CAKKNE010000003">
    <property type="protein sequence ID" value="CAH0371257.1"/>
    <property type="molecule type" value="Genomic_DNA"/>
</dbReference>
<keyword evidence="2" id="KW-0496">Mitochondrion</keyword>
<dbReference type="SUPFAM" id="SSF47694">
    <property type="entry name" value="Cytochrome c oxidase subunit h"/>
    <property type="match status" value="1"/>
</dbReference>
<evidence type="ECO:0000256" key="1">
    <source>
        <dbReference type="ARBA" id="ARBA00004173"/>
    </source>
</evidence>
<dbReference type="OrthoDB" id="1107506at2759"/>
<dbReference type="Gene3D" id="1.10.10.140">
    <property type="entry name" value="Cytochrome c oxidase, subunit VIb"/>
    <property type="match status" value="1"/>
</dbReference>
<feature type="region of interest" description="Disordered" evidence="4">
    <location>
        <begin position="1"/>
        <end position="47"/>
    </location>
</feature>
<dbReference type="CDD" id="cd00926">
    <property type="entry name" value="Cyt_c_Oxidase_VIb"/>
    <property type="match status" value="1"/>
</dbReference>
<dbReference type="PANTHER" id="PTHR46281:SF8">
    <property type="entry name" value="CYTOCHROME C OXIDASE SUBUNIT 12, MITOCHONDRIAL"/>
    <property type="match status" value="1"/>
</dbReference>
<organism evidence="5 6">
    <name type="scientific">Pelagomonas calceolata</name>
    <dbReference type="NCBI Taxonomy" id="35677"/>
    <lineage>
        <taxon>Eukaryota</taxon>
        <taxon>Sar</taxon>
        <taxon>Stramenopiles</taxon>
        <taxon>Ochrophyta</taxon>
        <taxon>Pelagophyceae</taxon>
        <taxon>Pelagomonadales</taxon>
        <taxon>Pelagomonadaceae</taxon>
        <taxon>Pelagomonas</taxon>
    </lineage>
</organism>
<name>A0A8J2WWH0_9STRA</name>
<evidence type="ECO:0000256" key="3">
    <source>
        <dbReference type="ARBA" id="ARBA00023157"/>
    </source>
</evidence>
<feature type="compositionally biased region" description="Basic and acidic residues" evidence="4">
    <location>
        <begin position="8"/>
        <end position="28"/>
    </location>
</feature>
<dbReference type="InterPro" id="IPR003213">
    <property type="entry name" value="Cyt_c_oxidase_su6B"/>
</dbReference>
<protein>
    <recommendedName>
        <fullName evidence="7">Cytochrome c oxidase subunit</fullName>
    </recommendedName>
</protein>
<evidence type="ECO:0008006" key="7">
    <source>
        <dbReference type="Google" id="ProtNLM"/>
    </source>
</evidence>
<proteinExistence type="predicted"/>
<dbReference type="InterPro" id="IPR048280">
    <property type="entry name" value="COX6B-like"/>
</dbReference>
<sequence length="120" mass="14006">RVFGPSRRSGERGLRRPERAEEKREQRPSKKMSGLIPHIKTTPYDKRFPSTNQASHCWNRYNEYVMCLKKTESDEDACKPMRQLALSICPDDWWNKWDEEREEGTFSGVKMTDAAATSGH</sequence>
<dbReference type="PANTHER" id="PTHR46281">
    <property type="entry name" value="CYTOCHROME C OXIDASE SUBUNIT 6B"/>
    <property type="match status" value="1"/>
</dbReference>
<dbReference type="GO" id="GO:0045277">
    <property type="term" value="C:respiratory chain complex IV"/>
    <property type="evidence" value="ECO:0007669"/>
    <property type="project" value="InterPro"/>
</dbReference>
<reference evidence="5" key="1">
    <citation type="submission" date="2021-11" db="EMBL/GenBank/DDBJ databases">
        <authorList>
            <consortium name="Genoscope - CEA"/>
            <person name="William W."/>
        </authorList>
    </citation>
    <scope>NUCLEOTIDE SEQUENCE</scope>
</reference>
<evidence type="ECO:0000256" key="4">
    <source>
        <dbReference type="SAM" id="MobiDB-lite"/>
    </source>
</evidence>
<keyword evidence="6" id="KW-1185">Reference proteome</keyword>
<dbReference type="InterPro" id="IPR036549">
    <property type="entry name" value="CX6/COA6-like_sf"/>
</dbReference>
<evidence type="ECO:0000256" key="2">
    <source>
        <dbReference type="ARBA" id="ARBA00023128"/>
    </source>
</evidence>
<keyword evidence="3" id="KW-1015">Disulfide bond</keyword>
<comment type="subcellular location">
    <subcellularLocation>
        <location evidence="1">Mitochondrion</location>
    </subcellularLocation>
</comment>
<comment type="caution">
    <text evidence="5">The sequence shown here is derived from an EMBL/GenBank/DDBJ whole genome shotgun (WGS) entry which is preliminary data.</text>
</comment>